<sequence length="246" mass="27736">MVEVIGAGWGRTGTTSFKAAMEILGLPCYHMKEVFPNRDFKFWSRMADGEDLDLDEVFKRGKKVYRATCDFPSAPHWKKQLAKYPDAKVVLTTRDPESWYRSCVETVFRMNPHSPFMPIGIRVALWCGFPFAGFYEMSSKMNADIDAGDWSLEAGVRYFEEYNAAVIRDCPKDKLLVFRASEGWEPLCKFLGKPVPDVPYPHVNDAPEFQALIRPINAVGWVIMGAPAVLLVGAGLWWAGALSRKG</sequence>
<dbReference type="Pfam" id="PF17784">
    <property type="entry name" value="Sulfotransfer_4"/>
    <property type="match status" value="1"/>
</dbReference>
<dbReference type="PANTHER" id="PTHR36978">
    <property type="entry name" value="P-LOOP CONTAINING NUCLEOTIDE TRIPHOSPHATE HYDROLASE"/>
    <property type="match status" value="1"/>
</dbReference>
<name>A0A6U1K0N7_9CHLO</name>
<evidence type="ECO:0000313" key="3">
    <source>
        <dbReference type="EMBL" id="CAD9215774.1"/>
    </source>
</evidence>
<feature type="transmembrane region" description="Helical" evidence="1">
    <location>
        <begin position="218"/>
        <end position="239"/>
    </location>
</feature>
<dbReference type="EMBL" id="HBGG01034348">
    <property type="protein sequence ID" value="CAD9215774.1"/>
    <property type="molecule type" value="Transcribed_RNA"/>
</dbReference>
<organism evidence="2">
    <name type="scientific">Tetraselmis chuii</name>
    <dbReference type="NCBI Taxonomy" id="63592"/>
    <lineage>
        <taxon>Eukaryota</taxon>
        <taxon>Viridiplantae</taxon>
        <taxon>Chlorophyta</taxon>
        <taxon>core chlorophytes</taxon>
        <taxon>Chlorodendrophyceae</taxon>
        <taxon>Chlorodendrales</taxon>
        <taxon>Chlorodendraceae</taxon>
        <taxon>Tetraselmis</taxon>
    </lineage>
</organism>
<protein>
    <recommendedName>
        <fullName evidence="4">Sulfotransferase</fullName>
    </recommendedName>
</protein>
<dbReference type="InterPro" id="IPR040632">
    <property type="entry name" value="Sulfotransfer_4"/>
</dbReference>
<keyword evidence="1" id="KW-0472">Membrane</keyword>
<dbReference type="EMBL" id="HBGG01034337">
    <property type="protein sequence ID" value="CAD9215767.1"/>
    <property type="molecule type" value="Transcribed_RNA"/>
</dbReference>
<dbReference type="AlphaFoldDB" id="A0A6U1K0N7"/>
<keyword evidence="1" id="KW-0812">Transmembrane</keyword>
<dbReference type="PANTHER" id="PTHR36978:SF4">
    <property type="entry name" value="P-LOOP CONTAINING NUCLEOSIDE TRIPHOSPHATE HYDROLASE PROTEIN"/>
    <property type="match status" value="1"/>
</dbReference>
<evidence type="ECO:0008006" key="4">
    <source>
        <dbReference type="Google" id="ProtNLM"/>
    </source>
</evidence>
<gene>
    <name evidence="2" type="ORF">TCHU04912_LOCUS18007</name>
    <name evidence="3" type="ORF">TCHU04912_LOCUS18014</name>
</gene>
<proteinExistence type="predicted"/>
<dbReference type="SUPFAM" id="SSF52540">
    <property type="entry name" value="P-loop containing nucleoside triphosphate hydrolases"/>
    <property type="match status" value="1"/>
</dbReference>
<reference evidence="2" key="1">
    <citation type="submission" date="2021-01" db="EMBL/GenBank/DDBJ databases">
        <authorList>
            <person name="Corre E."/>
            <person name="Pelletier E."/>
            <person name="Niang G."/>
            <person name="Scheremetjew M."/>
            <person name="Finn R."/>
            <person name="Kale V."/>
            <person name="Holt S."/>
            <person name="Cochrane G."/>
            <person name="Meng A."/>
            <person name="Brown T."/>
            <person name="Cohen L."/>
        </authorList>
    </citation>
    <scope>NUCLEOTIDE SEQUENCE</scope>
    <source>
        <strain evidence="2">PLY429</strain>
    </source>
</reference>
<dbReference type="InterPro" id="IPR027417">
    <property type="entry name" value="P-loop_NTPase"/>
</dbReference>
<accession>A0A6U1K0N7</accession>
<evidence type="ECO:0000313" key="2">
    <source>
        <dbReference type="EMBL" id="CAD9215767.1"/>
    </source>
</evidence>
<dbReference type="Gene3D" id="3.40.50.300">
    <property type="entry name" value="P-loop containing nucleotide triphosphate hydrolases"/>
    <property type="match status" value="1"/>
</dbReference>
<evidence type="ECO:0000256" key="1">
    <source>
        <dbReference type="SAM" id="Phobius"/>
    </source>
</evidence>
<keyword evidence="1" id="KW-1133">Transmembrane helix</keyword>